<keyword evidence="10" id="KW-1185">Reference proteome</keyword>
<keyword evidence="3" id="KW-1003">Cell membrane</keyword>
<protein>
    <submittedName>
        <fullName evidence="9">ABC-type nitrate/sulfonate/bicarbonate transport system permease component</fullName>
    </submittedName>
</protein>
<comment type="caution">
    <text evidence="9">The sequence shown here is derived from an EMBL/GenBank/DDBJ whole genome shotgun (WGS) entry which is preliminary data.</text>
</comment>
<proteinExistence type="inferred from homology"/>
<reference evidence="9 10" key="1">
    <citation type="submission" date="2019-02" db="EMBL/GenBank/DDBJ databases">
        <title>Genomic Encyclopedia of Type Strains, Phase IV (KMG-IV): sequencing the most valuable type-strain genomes for metagenomic binning, comparative biology and taxonomic classification.</title>
        <authorList>
            <person name="Goeker M."/>
        </authorList>
    </citation>
    <scope>NUCLEOTIDE SEQUENCE [LARGE SCALE GENOMIC DNA]</scope>
    <source>
        <strain evidence="9 10">DSM 101727</strain>
    </source>
</reference>
<keyword evidence="6 7" id="KW-0472">Membrane</keyword>
<feature type="domain" description="ABC transmembrane type-1" evidence="8">
    <location>
        <begin position="65"/>
        <end position="245"/>
    </location>
</feature>
<dbReference type="SUPFAM" id="SSF161098">
    <property type="entry name" value="MetI-like"/>
    <property type="match status" value="1"/>
</dbReference>
<organism evidence="9 10">
    <name type="scientific">Herbihabitans rhizosphaerae</name>
    <dbReference type="NCBI Taxonomy" id="1872711"/>
    <lineage>
        <taxon>Bacteria</taxon>
        <taxon>Bacillati</taxon>
        <taxon>Actinomycetota</taxon>
        <taxon>Actinomycetes</taxon>
        <taxon>Pseudonocardiales</taxon>
        <taxon>Pseudonocardiaceae</taxon>
        <taxon>Herbihabitans</taxon>
    </lineage>
</organism>
<evidence type="ECO:0000256" key="2">
    <source>
        <dbReference type="ARBA" id="ARBA00022448"/>
    </source>
</evidence>
<keyword evidence="5 7" id="KW-1133">Transmembrane helix</keyword>
<dbReference type="GO" id="GO:0005886">
    <property type="term" value="C:plasma membrane"/>
    <property type="evidence" value="ECO:0007669"/>
    <property type="project" value="UniProtKB-SubCell"/>
</dbReference>
<dbReference type="CDD" id="cd06261">
    <property type="entry name" value="TM_PBP2"/>
    <property type="match status" value="1"/>
</dbReference>
<dbReference type="GO" id="GO:0055085">
    <property type="term" value="P:transmembrane transport"/>
    <property type="evidence" value="ECO:0007669"/>
    <property type="project" value="InterPro"/>
</dbReference>
<accession>A0A4Q7KYC9</accession>
<evidence type="ECO:0000259" key="8">
    <source>
        <dbReference type="PROSITE" id="PS50928"/>
    </source>
</evidence>
<feature type="transmembrane region" description="Helical" evidence="7">
    <location>
        <begin position="129"/>
        <end position="150"/>
    </location>
</feature>
<comment type="similarity">
    <text evidence="7">Belongs to the binding-protein-dependent transport system permease family.</text>
</comment>
<sequence length="263" mass="28636">MSWFGKFAYRWVVFVGIVVVWQLATAAADDPFFPPPSTIANTIYHLWLSGPGSQLFLTDTVYDDVFASIGRILLGWAIAAVIGVAIGVLLGRSRTAMDYVNPLFAFARSVPSPALVPVFLVLLDIGTPAQLATIVFGVVWPILMNTVDGVRSVDPIKEETARAFRLSRGQWLLGVVLPAAAPKIFAGLRVSLSLSLVLMVISELVASRNGIGLQMLIAQRAFDYPAMWAGIVLLGVLGYLFNTVLLMVENRALSWQPERHTGH</sequence>
<evidence type="ECO:0000256" key="1">
    <source>
        <dbReference type="ARBA" id="ARBA00004651"/>
    </source>
</evidence>
<evidence type="ECO:0000256" key="4">
    <source>
        <dbReference type="ARBA" id="ARBA00022692"/>
    </source>
</evidence>
<feature type="transmembrane region" description="Helical" evidence="7">
    <location>
        <begin position="171"/>
        <end position="201"/>
    </location>
</feature>
<feature type="transmembrane region" description="Helical" evidence="7">
    <location>
        <begin position="72"/>
        <end position="91"/>
    </location>
</feature>
<feature type="transmembrane region" description="Helical" evidence="7">
    <location>
        <begin position="226"/>
        <end position="248"/>
    </location>
</feature>
<comment type="subcellular location">
    <subcellularLocation>
        <location evidence="1 7">Cell membrane</location>
        <topology evidence="1 7">Multi-pass membrane protein</topology>
    </subcellularLocation>
</comment>
<feature type="transmembrane region" description="Helical" evidence="7">
    <location>
        <begin position="103"/>
        <end position="123"/>
    </location>
</feature>
<evidence type="ECO:0000256" key="5">
    <source>
        <dbReference type="ARBA" id="ARBA00022989"/>
    </source>
</evidence>
<evidence type="ECO:0000313" key="9">
    <source>
        <dbReference type="EMBL" id="RZS41051.1"/>
    </source>
</evidence>
<dbReference type="PROSITE" id="PS50928">
    <property type="entry name" value="ABC_TM1"/>
    <property type="match status" value="1"/>
</dbReference>
<evidence type="ECO:0000256" key="6">
    <source>
        <dbReference type="ARBA" id="ARBA00023136"/>
    </source>
</evidence>
<dbReference type="InterPro" id="IPR000515">
    <property type="entry name" value="MetI-like"/>
</dbReference>
<dbReference type="AlphaFoldDB" id="A0A4Q7KYC9"/>
<dbReference type="Gene3D" id="1.10.3720.10">
    <property type="entry name" value="MetI-like"/>
    <property type="match status" value="1"/>
</dbReference>
<evidence type="ECO:0000256" key="7">
    <source>
        <dbReference type="RuleBase" id="RU363032"/>
    </source>
</evidence>
<gene>
    <name evidence="9" type="ORF">EV193_103369</name>
</gene>
<name>A0A4Q7KYC9_9PSEU</name>
<evidence type="ECO:0000256" key="3">
    <source>
        <dbReference type="ARBA" id="ARBA00022475"/>
    </source>
</evidence>
<dbReference type="RefSeq" id="WP_130344016.1">
    <property type="nucleotide sequence ID" value="NZ_SGWQ01000003.1"/>
</dbReference>
<keyword evidence="4 7" id="KW-0812">Transmembrane</keyword>
<dbReference type="InterPro" id="IPR035906">
    <property type="entry name" value="MetI-like_sf"/>
</dbReference>
<dbReference type="EMBL" id="SGWQ01000003">
    <property type="protein sequence ID" value="RZS41051.1"/>
    <property type="molecule type" value="Genomic_DNA"/>
</dbReference>
<dbReference type="Proteomes" id="UP000294257">
    <property type="component" value="Unassembled WGS sequence"/>
</dbReference>
<evidence type="ECO:0000313" key="10">
    <source>
        <dbReference type="Proteomes" id="UP000294257"/>
    </source>
</evidence>
<dbReference type="Pfam" id="PF00528">
    <property type="entry name" value="BPD_transp_1"/>
    <property type="match status" value="1"/>
</dbReference>
<keyword evidence="2 7" id="KW-0813">Transport</keyword>
<dbReference type="PANTHER" id="PTHR30151">
    <property type="entry name" value="ALKANE SULFONATE ABC TRANSPORTER-RELATED, MEMBRANE SUBUNIT"/>
    <property type="match status" value="1"/>
</dbReference>
<dbReference type="PANTHER" id="PTHR30151:SF0">
    <property type="entry name" value="ABC TRANSPORTER PERMEASE PROTEIN MJ0413-RELATED"/>
    <property type="match status" value="1"/>
</dbReference>
<dbReference type="OrthoDB" id="3173654at2"/>